<comment type="similarity">
    <text evidence="4">Belongs to the metallo-beta-lactamase superfamily. Class-B beta-lactamase family.</text>
</comment>
<dbReference type="GO" id="GO:0008270">
    <property type="term" value="F:zinc ion binding"/>
    <property type="evidence" value="ECO:0007669"/>
    <property type="project" value="InterPro"/>
</dbReference>
<dbReference type="AlphaFoldDB" id="A0A7Y8Y1L7"/>
<comment type="cofactor">
    <cofactor evidence="2">
        <name>Zn(2+)</name>
        <dbReference type="ChEBI" id="CHEBI:29105"/>
    </cofactor>
</comment>
<comment type="catalytic activity">
    <reaction evidence="1">
        <text>a beta-lactam + H2O = a substituted beta-amino acid</text>
        <dbReference type="Rhea" id="RHEA:20401"/>
        <dbReference type="ChEBI" id="CHEBI:15377"/>
        <dbReference type="ChEBI" id="CHEBI:35627"/>
        <dbReference type="ChEBI" id="CHEBI:140347"/>
        <dbReference type="EC" id="3.5.2.6"/>
    </reaction>
</comment>
<organism evidence="14 15">
    <name type="scientific">Flavobacterium agri</name>
    <dbReference type="NCBI Taxonomy" id="2743471"/>
    <lineage>
        <taxon>Bacteria</taxon>
        <taxon>Pseudomonadati</taxon>
        <taxon>Bacteroidota</taxon>
        <taxon>Flavobacteriia</taxon>
        <taxon>Flavobacteriales</taxon>
        <taxon>Flavobacteriaceae</taxon>
        <taxon>Flavobacterium</taxon>
    </lineage>
</organism>
<comment type="caution">
    <text evidence="14">The sequence shown here is derived from an EMBL/GenBank/DDBJ whole genome shotgun (WGS) entry which is preliminary data.</text>
</comment>
<keyword evidence="8" id="KW-0732">Signal</keyword>
<accession>A0A7Y8Y1L7</accession>
<keyword evidence="7" id="KW-0479">Metal-binding</keyword>
<evidence type="ECO:0000256" key="12">
    <source>
        <dbReference type="ARBA" id="ARBA00023251"/>
    </source>
</evidence>
<comment type="subunit">
    <text evidence="5">Monomer.</text>
</comment>
<evidence type="ECO:0000256" key="4">
    <source>
        <dbReference type="ARBA" id="ARBA00005250"/>
    </source>
</evidence>
<keyword evidence="12" id="KW-0046">Antibiotic resistance</keyword>
<keyword evidence="11" id="KW-0862">Zinc</keyword>
<dbReference type="InterPro" id="IPR001018">
    <property type="entry name" value="Beta-lactamase_class-B_CS"/>
</dbReference>
<proteinExistence type="inferred from homology"/>
<feature type="domain" description="Metallo-beta-lactamase" evidence="13">
    <location>
        <begin position="44"/>
        <end position="214"/>
    </location>
</feature>
<evidence type="ECO:0000256" key="10">
    <source>
        <dbReference type="ARBA" id="ARBA00022801"/>
    </source>
</evidence>
<dbReference type="GO" id="GO:0008800">
    <property type="term" value="F:beta-lactamase activity"/>
    <property type="evidence" value="ECO:0007669"/>
    <property type="project" value="UniProtKB-EC"/>
</dbReference>
<dbReference type="SMART" id="SM00849">
    <property type="entry name" value="Lactamase_B"/>
    <property type="match status" value="1"/>
</dbReference>
<keyword evidence="9" id="KW-0574">Periplasm</keyword>
<gene>
    <name evidence="14" type="primary">bla</name>
    <name evidence="14" type="ORF">HZF10_08465</name>
</gene>
<dbReference type="NCBIfam" id="NF033088">
    <property type="entry name" value="bla_subclass_B1"/>
    <property type="match status" value="1"/>
</dbReference>
<comment type="subcellular location">
    <subcellularLocation>
        <location evidence="3">Periplasm</location>
    </subcellularLocation>
</comment>
<dbReference type="NCBIfam" id="NF012229">
    <property type="entry name" value="bla_class_B_core"/>
    <property type="match status" value="1"/>
</dbReference>
<dbReference type="GO" id="GO:0017001">
    <property type="term" value="P:antibiotic catabolic process"/>
    <property type="evidence" value="ECO:0007669"/>
    <property type="project" value="InterPro"/>
</dbReference>
<evidence type="ECO:0000259" key="13">
    <source>
        <dbReference type="SMART" id="SM00849"/>
    </source>
</evidence>
<protein>
    <recommendedName>
        <fullName evidence="6">beta-lactamase</fullName>
        <ecNumber evidence="6">3.5.2.6</ecNumber>
    </recommendedName>
</protein>
<evidence type="ECO:0000313" key="15">
    <source>
        <dbReference type="Proteomes" id="UP000535020"/>
    </source>
</evidence>
<evidence type="ECO:0000256" key="7">
    <source>
        <dbReference type="ARBA" id="ARBA00022723"/>
    </source>
</evidence>
<dbReference type="GO" id="GO:0046677">
    <property type="term" value="P:response to antibiotic"/>
    <property type="evidence" value="ECO:0007669"/>
    <property type="project" value="UniProtKB-KW"/>
</dbReference>
<dbReference type="NCBIfam" id="NF012146">
    <property type="entry name" value="blaB-IND-MUS"/>
    <property type="match status" value="1"/>
</dbReference>
<keyword evidence="15" id="KW-1185">Reference proteome</keyword>
<dbReference type="GO" id="GO:0042597">
    <property type="term" value="C:periplasmic space"/>
    <property type="evidence" value="ECO:0007669"/>
    <property type="project" value="UniProtKB-SubCell"/>
</dbReference>
<dbReference type="Pfam" id="PF00753">
    <property type="entry name" value="Lactamase_B"/>
    <property type="match status" value="1"/>
</dbReference>
<dbReference type="InterPro" id="IPR036866">
    <property type="entry name" value="RibonucZ/Hydroxyglut_hydro"/>
</dbReference>
<evidence type="ECO:0000256" key="8">
    <source>
        <dbReference type="ARBA" id="ARBA00022729"/>
    </source>
</evidence>
<evidence type="ECO:0000256" key="6">
    <source>
        <dbReference type="ARBA" id="ARBA00012865"/>
    </source>
</evidence>
<dbReference type="PANTHER" id="PTHR42951:SF4">
    <property type="entry name" value="ACYL-COENZYME A THIOESTERASE MBLAC2"/>
    <property type="match status" value="1"/>
</dbReference>
<dbReference type="EC" id="3.5.2.6" evidence="6"/>
<dbReference type="RefSeq" id="WP_176005759.1">
    <property type="nucleotide sequence ID" value="NZ_JABWMI010000010.1"/>
</dbReference>
<evidence type="ECO:0000313" key="14">
    <source>
        <dbReference type="EMBL" id="NYA70949.1"/>
    </source>
</evidence>
<reference evidence="14 15" key="1">
    <citation type="submission" date="2020-07" db="EMBL/GenBank/DDBJ databases">
        <authorList>
            <person name="Sun Q."/>
        </authorList>
    </citation>
    <scope>NUCLEOTIDE SEQUENCE [LARGE SCALE GENOMIC DNA]</scope>
    <source>
        <strain evidence="14 15">MAH-1</strain>
    </source>
</reference>
<evidence type="ECO:0000256" key="1">
    <source>
        <dbReference type="ARBA" id="ARBA00001526"/>
    </source>
</evidence>
<evidence type="ECO:0000256" key="9">
    <source>
        <dbReference type="ARBA" id="ARBA00022764"/>
    </source>
</evidence>
<name>A0A7Y8Y1L7_9FLAO</name>
<dbReference type="SUPFAM" id="SSF56281">
    <property type="entry name" value="Metallo-hydrolase/oxidoreductase"/>
    <property type="match status" value="1"/>
</dbReference>
<dbReference type="PANTHER" id="PTHR42951">
    <property type="entry name" value="METALLO-BETA-LACTAMASE DOMAIN-CONTAINING"/>
    <property type="match status" value="1"/>
</dbReference>
<dbReference type="InterPro" id="IPR058199">
    <property type="entry name" value="BlaB//VIM/IMP-1"/>
</dbReference>
<keyword evidence="10" id="KW-0378">Hydrolase</keyword>
<dbReference type="PROSITE" id="PS00744">
    <property type="entry name" value="BETA_LACTAMASE_B_2"/>
    <property type="match status" value="1"/>
</dbReference>
<dbReference type="Gene3D" id="3.60.15.10">
    <property type="entry name" value="Ribonuclease Z/Hydroxyacylglutathione hydrolase-like"/>
    <property type="match status" value="1"/>
</dbReference>
<evidence type="ECO:0000256" key="3">
    <source>
        <dbReference type="ARBA" id="ARBA00004418"/>
    </source>
</evidence>
<dbReference type="InterPro" id="IPR001279">
    <property type="entry name" value="Metallo-B-lactamas"/>
</dbReference>
<dbReference type="InterPro" id="IPR050855">
    <property type="entry name" value="NDM-1-like"/>
</dbReference>
<evidence type="ECO:0000256" key="2">
    <source>
        <dbReference type="ARBA" id="ARBA00001947"/>
    </source>
</evidence>
<evidence type="ECO:0000256" key="11">
    <source>
        <dbReference type="ARBA" id="ARBA00022833"/>
    </source>
</evidence>
<dbReference type="Proteomes" id="UP000535020">
    <property type="component" value="Unassembled WGS sequence"/>
</dbReference>
<dbReference type="EMBL" id="JACBJI010000003">
    <property type="protein sequence ID" value="NYA70949.1"/>
    <property type="molecule type" value="Genomic_DNA"/>
</dbReference>
<evidence type="ECO:0000256" key="5">
    <source>
        <dbReference type="ARBA" id="ARBA00011245"/>
    </source>
</evidence>
<sequence>MGRFLLLLLGLCCFAQNKPLEIYQLTKNTYVYTTYKNLDGNPFPSNGLYVVTDSGVALIDTPWDETQFQPLLDSIEKKHKQKVVLCISTHSHADRTAGLEYFRKKGIKTYSSVATKKLCIKNNEKQAEFTFSRDTIFKVGGRLIQTFYPGEGHTPDNIMIWMPESKVLYGGCFVKSIENSSLGNIADANLTEWPKSIRKAQKRFPDALTVIPGHFKWSGREALQHTIQLLEQH</sequence>